<feature type="domain" description="Disintegrin" evidence="17">
    <location>
        <begin position="415"/>
        <end position="503"/>
    </location>
</feature>
<keyword evidence="13" id="KW-1015">Disulfide bond</keyword>
<evidence type="ECO:0000256" key="2">
    <source>
        <dbReference type="ARBA" id="ARBA00004479"/>
    </source>
</evidence>
<dbReference type="InterPro" id="IPR032029">
    <property type="entry name" value="ADAM17_MPD"/>
</dbReference>
<feature type="active site" evidence="14">
    <location>
        <position position="346"/>
    </location>
</feature>
<dbReference type="Gene3D" id="3.40.390.10">
    <property type="entry name" value="Collagenase (Catalytic Domain)"/>
    <property type="match status" value="1"/>
</dbReference>
<keyword evidence="5 14" id="KW-0479">Metal-binding</keyword>
<evidence type="ECO:0000256" key="5">
    <source>
        <dbReference type="ARBA" id="ARBA00022723"/>
    </source>
</evidence>
<reference evidence="19" key="1">
    <citation type="submission" date="2021-04" db="EMBL/GenBank/DDBJ databases">
        <authorList>
            <consortium name="Wellcome Sanger Institute Data Sharing"/>
        </authorList>
    </citation>
    <scope>NUCLEOTIDE SEQUENCE [LARGE SCALE GENOMIC DNA]</scope>
</reference>
<dbReference type="FunFam" id="4.10.70.10:FF:000003">
    <property type="entry name" value="Disintegrin and metalloproteinase domain-containing protein 17"/>
    <property type="match status" value="1"/>
</dbReference>
<dbReference type="GO" id="GO:0007219">
    <property type="term" value="P:Notch signaling pathway"/>
    <property type="evidence" value="ECO:0007669"/>
    <property type="project" value="UniProtKB-KW"/>
</dbReference>
<dbReference type="InterPro" id="IPR001590">
    <property type="entry name" value="Peptidase_M12B"/>
</dbReference>
<keyword evidence="8 14" id="KW-0862">Zinc</keyword>
<dbReference type="CDD" id="cd04270">
    <property type="entry name" value="ZnMc_TACE_like"/>
    <property type="match status" value="1"/>
</dbReference>
<dbReference type="PANTHER" id="PTHR45702:SF5">
    <property type="entry name" value="ADAM METALLOPEPTIDASE DOMAIN 17B"/>
    <property type="match status" value="1"/>
</dbReference>
<organism evidence="19 20">
    <name type="scientific">Salmo trutta</name>
    <name type="common">Brown trout</name>
    <dbReference type="NCBI Taxonomy" id="8032"/>
    <lineage>
        <taxon>Eukaryota</taxon>
        <taxon>Metazoa</taxon>
        <taxon>Chordata</taxon>
        <taxon>Craniata</taxon>
        <taxon>Vertebrata</taxon>
        <taxon>Euteleostomi</taxon>
        <taxon>Actinopterygii</taxon>
        <taxon>Neopterygii</taxon>
        <taxon>Teleostei</taxon>
        <taxon>Protacanthopterygii</taxon>
        <taxon>Salmoniformes</taxon>
        <taxon>Salmonidae</taxon>
        <taxon>Salmoninae</taxon>
        <taxon>Salmo</taxon>
    </lineage>
</organism>
<dbReference type="Pfam" id="PF00200">
    <property type="entry name" value="Disintegrin"/>
    <property type="match status" value="1"/>
</dbReference>
<evidence type="ECO:0000256" key="8">
    <source>
        <dbReference type="ARBA" id="ARBA00022833"/>
    </source>
</evidence>
<evidence type="ECO:0000256" key="4">
    <source>
        <dbReference type="ARBA" id="ARBA00022692"/>
    </source>
</evidence>
<feature type="transmembrane region" description="Helical" evidence="16">
    <location>
        <begin position="612"/>
        <end position="634"/>
    </location>
</feature>
<evidence type="ECO:0000256" key="3">
    <source>
        <dbReference type="ARBA" id="ARBA00022670"/>
    </source>
</evidence>
<dbReference type="InterPro" id="IPR001762">
    <property type="entry name" value="Disintegrin_dom"/>
</dbReference>
<protein>
    <submittedName>
        <fullName evidence="19">ADAM metallopeptidase domain 17</fullName>
    </submittedName>
</protein>
<evidence type="ECO:0000256" key="14">
    <source>
        <dbReference type="PROSITE-ProRule" id="PRU00276"/>
    </source>
</evidence>
<keyword evidence="10 16" id="KW-1133">Transmembrane helix</keyword>
<evidence type="ECO:0000256" key="16">
    <source>
        <dbReference type="SAM" id="Phobius"/>
    </source>
</evidence>
<comment type="cofactor">
    <cofactor evidence="1">
        <name>Zn(2+)</name>
        <dbReference type="ChEBI" id="CHEBI:29105"/>
    </cofactor>
</comment>
<dbReference type="Ensembl" id="ENSSTUT00000075792.1">
    <property type="protein sequence ID" value="ENSSTUP00000071403.1"/>
    <property type="gene ID" value="ENSSTUG00000028571.1"/>
</dbReference>
<keyword evidence="3" id="KW-0645">Protease</keyword>
<keyword evidence="12 16" id="KW-0472">Membrane</keyword>
<feature type="region of interest" description="Disordered" evidence="15">
    <location>
        <begin position="659"/>
        <end position="681"/>
    </location>
</feature>
<dbReference type="InterPro" id="IPR024079">
    <property type="entry name" value="MetalloPept_cat_dom_sf"/>
</dbReference>
<dbReference type="InterPro" id="IPR034025">
    <property type="entry name" value="ADAM10_ADAM17"/>
</dbReference>
<dbReference type="AlphaFoldDB" id="A0A674BJF8"/>
<proteinExistence type="predicted"/>
<dbReference type="CDD" id="cd14246">
    <property type="entry name" value="ADAM17_MPD"/>
    <property type="match status" value="1"/>
</dbReference>
<evidence type="ECO:0000256" key="7">
    <source>
        <dbReference type="ARBA" id="ARBA00022801"/>
    </source>
</evidence>
<evidence type="ECO:0000259" key="18">
    <source>
        <dbReference type="PROSITE" id="PS50215"/>
    </source>
</evidence>
<dbReference type="Pfam" id="PF16698">
    <property type="entry name" value="ADAM17_MPD"/>
    <property type="match status" value="1"/>
</dbReference>
<dbReference type="GO" id="GO:0006509">
    <property type="term" value="P:membrane protein ectodomain proteolysis"/>
    <property type="evidence" value="ECO:0007669"/>
    <property type="project" value="TreeGrafter"/>
</dbReference>
<dbReference type="Gene3D" id="4.10.70.30">
    <property type="match status" value="1"/>
</dbReference>
<evidence type="ECO:0000256" key="15">
    <source>
        <dbReference type="SAM" id="MobiDB-lite"/>
    </source>
</evidence>
<feature type="binding site" evidence="14">
    <location>
        <position position="349"/>
    </location>
    <ligand>
        <name>Zn(2+)</name>
        <dbReference type="ChEBI" id="CHEBI:29105"/>
        <note>catalytic</note>
    </ligand>
</feature>
<dbReference type="InterPro" id="IPR051489">
    <property type="entry name" value="ADAM_Metalloproteinase"/>
</dbReference>
<keyword evidence="4 16" id="KW-0812">Transmembrane</keyword>
<accession>A0A674BJF8</accession>
<evidence type="ECO:0000313" key="19">
    <source>
        <dbReference type="Ensembl" id="ENSSTUP00000071403.1"/>
    </source>
</evidence>
<evidence type="ECO:0000256" key="13">
    <source>
        <dbReference type="ARBA" id="ARBA00023157"/>
    </source>
</evidence>
<dbReference type="PROSITE" id="PS50215">
    <property type="entry name" value="ADAM_MEPRO"/>
    <property type="match status" value="1"/>
</dbReference>
<dbReference type="FunFam" id="3.40.390.10:FF:000017">
    <property type="entry name" value="Disintegrin and metalloproteinase domain-containing protein 17"/>
    <property type="match status" value="1"/>
</dbReference>
<evidence type="ECO:0000256" key="11">
    <source>
        <dbReference type="ARBA" id="ARBA00023049"/>
    </source>
</evidence>
<dbReference type="SUPFAM" id="SSF57552">
    <property type="entry name" value="Blood coagulation inhibitor (disintegrin)"/>
    <property type="match status" value="1"/>
</dbReference>
<feature type="binding site" evidence="14">
    <location>
        <position position="345"/>
    </location>
    <ligand>
        <name>Zn(2+)</name>
        <dbReference type="ChEBI" id="CHEBI:29105"/>
        <note>catalytic</note>
    </ligand>
</feature>
<keyword evidence="9" id="KW-0914">Notch signaling pathway</keyword>
<dbReference type="SMART" id="SM00050">
    <property type="entry name" value="DISIN"/>
    <property type="match status" value="1"/>
</dbReference>
<keyword evidence="6" id="KW-0732">Signal</keyword>
<comment type="subcellular location">
    <subcellularLocation>
        <location evidence="2">Membrane</location>
        <topology evidence="2">Single-pass type I membrane protein</topology>
    </subcellularLocation>
</comment>
<evidence type="ECO:0000256" key="6">
    <source>
        <dbReference type="ARBA" id="ARBA00022729"/>
    </source>
</evidence>
<keyword evidence="11" id="KW-0482">Metalloprotease</keyword>
<dbReference type="InterPro" id="IPR036436">
    <property type="entry name" value="Disintegrin_dom_sf"/>
</dbReference>
<dbReference type="GO" id="GO:0004222">
    <property type="term" value="F:metalloendopeptidase activity"/>
    <property type="evidence" value="ECO:0007669"/>
    <property type="project" value="InterPro"/>
</dbReference>
<feature type="domain" description="Peptidase M12B" evidence="18">
    <location>
        <begin position="173"/>
        <end position="414"/>
    </location>
</feature>
<comment type="caution">
    <text evidence="14">Lacks conserved residue(s) required for the propagation of feature annotation.</text>
</comment>
<evidence type="ECO:0000313" key="20">
    <source>
        <dbReference type="Proteomes" id="UP000472277"/>
    </source>
</evidence>
<dbReference type="Proteomes" id="UP000472277">
    <property type="component" value="Chromosome 1"/>
</dbReference>
<sequence length="750" mass="83978">MQIVFLFIVSLFLTNGKCVLYLSVLLSSSFISDFLSSMLSDFEVLPLASLQTHSVRRRDLQTQTHVERHLSFTLFTECCPFEGEENSRVQAHIDDNDFSAHILTDEAEYNIEPLWRFTSAPPDGRLLVYRPEDIRNISRLASPKVCGYVKADSNDLLPESMRSKRQVHDHRKNTCPLLLVADHRFFQEMGRGEESTTLNYLIELIDRVDDIYRSTSWDDEYKGYGVQIQQIIIEKLPTRVPPGEAHFNMRGSPVEGKDVWDVKKLLEQFSVDIADNASKVCLAHLFTYQDFDEGTLGLAYVAPSRQECPPSSPETRAIYLNTGLTSTKNYGKTILTKEADLVTTHELGHNFGAEHDPDNIPYCAPREDQGGKYVMYPIAVSGDHVNNKLFSNCSKISIVKRLRNKAPVCFRERNSNVCGNSRVEQGEECDPGLLHINDDRCCTSDCKLRPTAKCSDRNSACCKQCQYEREGKVCQEPISATCKGKSYCTGNSSECPSPENAPDKTVCLDNGECLDGVCIPFCEAVKNLQSCACNETNSSCKVCCRSTSGVCAPFQDDGGDFIYLRKGKPCTVGFCDGAGKCMKQVQDVIERLWDFIDKLDINTFRKFLADNIVGSVVVFSLVFWVPLSILVHCVDKKLDQQYEQTTKSLLFPSVTRTAGAQVPTSTPSPSQSPLPPLESPRMATIQEDPSFDSHLDEEALEGDFPMGSSAPHSFEDLTERGPLARRSDKALSFRLQRQAHIRINSKETEC</sequence>
<name>A0A674BJF8_SALTR</name>
<dbReference type="GeneTree" id="ENSGT00940000155443"/>
<keyword evidence="7" id="KW-0378">Hydrolase</keyword>
<evidence type="ECO:0000256" key="9">
    <source>
        <dbReference type="ARBA" id="ARBA00022976"/>
    </source>
</evidence>
<dbReference type="GO" id="GO:0046872">
    <property type="term" value="F:metal ion binding"/>
    <property type="evidence" value="ECO:0007669"/>
    <property type="project" value="UniProtKB-KW"/>
</dbReference>
<gene>
    <name evidence="19" type="primary">ADAM17</name>
    <name evidence="19" type="synonym">adam17b</name>
</gene>
<dbReference type="SUPFAM" id="SSF55486">
    <property type="entry name" value="Metalloproteases ('zincins'), catalytic domain"/>
    <property type="match status" value="1"/>
</dbReference>
<dbReference type="PROSITE" id="PS50214">
    <property type="entry name" value="DISINTEGRIN_2"/>
    <property type="match status" value="1"/>
</dbReference>
<evidence type="ECO:0000256" key="12">
    <source>
        <dbReference type="ARBA" id="ARBA00023136"/>
    </source>
</evidence>
<dbReference type="GO" id="GO:0005886">
    <property type="term" value="C:plasma membrane"/>
    <property type="evidence" value="ECO:0007669"/>
    <property type="project" value="TreeGrafter"/>
</dbReference>
<feature type="binding site" evidence="14">
    <location>
        <position position="355"/>
    </location>
    <ligand>
        <name>Zn(2+)</name>
        <dbReference type="ChEBI" id="CHEBI:29105"/>
        <note>catalytic</note>
    </ligand>
</feature>
<evidence type="ECO:0000256" key="10">
    <source>
        <dbReference type="ARBA" id="ARBA00022989"/>
    </source>
</evidence>
<feature type="region of interest" description="Disordered" evidence="15">
    <location>
        <begin position="701"/>
        <end position="721"/>
    </location>
</feature>
<keyword evidence="20" id="KW-1185">Reference proteome</keyword>
<reference evidence="19" key="2">
    <citation type="submission" date="2025-08" db="UniProtKB">
        <authorList>
            <consortium name="Ensembl"/>
        </authorList>
    </citation>
    <scope>IDENTIFICATION</scope>
</reference>
<dbReference type="Gene3D" id="4.10.70.10">
    <property type="entry name" value="Disintegrin domain"/>
    <property type="match status" value="1"/>
</dbReference>
<evidence type="ECO:0000259" key="17">
    <source>
        <dbReference type="PROSITE" id="PS50214"/>
    </source>
</evidence>
<reference evidence="19" key="3">
    <citation type="submission" date="2025-09" db="UniProtKB">
        <authorList>
            <consortium name="Ensembl"/>
        </authorList>
    </citation>
    <scope>IDENTIFICATION</scope>
</reference>
<evidence type="ECO:0000256" key="1">
    <source>
        <dbReference type="ARBA" id="ARBA00001947"/>
    </source>
</evidence>
<dbReference type="PANTHER" id="PTHR45702">
    <property type="entry name" value="ADAM10/ADAM17 METALLOPEPTIDASE FAMILY MEMBER"/>
    <property type="match status" value="1"/>
</dbReference>
<dbReference type="Pfam" id="PF13574">
    <property type="entry name" value="Reprolysin_2"/>
    <property type="match status" value="1"/>
</dbReference>